<feature type="region of interest" description="Disordered" evidence="5">
    <location>
        <begin position="64"/>
        <end position="85"/>
    </location>
</feature>
<feature type="region of interest" description="Disordered" evidence="5">
    <location>
        <begin position="185"/>
        <end position="247"/>
    </location>
</feature>
<accession>A0ABR4PAF1</accession>
<dbReference type="PANTHER" id="PTHR15367:SF2">
    <property type="entry name" value="DNA-DIRECTED RNA POLYMERASE III SUBUNIT"/>
    <property type="match status" value="1"/>
</dbReference>
<evidence type="ECO:0000256" key="1">
    <source>
        <dbReference type="ARBA" id="ARBA00004123"/>
    </source>
</evidence>
<keyword evidence="3 4" id="KW-0539">Nucleus</keyword>
<protein>
    <recommendedName>
        <fullName evidence="4">DNA-directed RNA polymerase III subunit</fullName>
    </recommendedName>
</protein>
<dbReference type="Proteomes" id="UP001629113">
    <property type="component" value="Unassembled WGS sequence"/>
</dbReference>
<dbReference type="PIRSF" id="PIRSF000777">
    <property type="entry name" value="RNA_polIII_C31"/>
    <property type="match status" value="1"/>
</dbReference>
<evidence type="ECO:0000256" key="5">
    <source>
        <dbReference type="SAM" id="MobiDB-lite"/>
    </source>
</evidence>
<evidence type="ECO:0000256" key="3">
    <source>
        <dbReference type="ARBA" id="ARBA00023242"/>
    </source>
</evidence>
<evidence type="ECO:0000256" key="4">
    <source>
        <dbReference type="PIRNR" id="PIRNR000777"/>
    </source>
</evidence>
<reference evidence="6 7" key="1">
    <citation type="submission" date="2024-06" db="EMBL/GenBank/DDBJ databases">
        <title>Complete genome of Phlyctema vagabunda strain 19-DSS-EL-015.</title>
        <authorList>
            <person name="Fiorenzani C."/>
        </authorList>
    </citation>
    <scope>NUCLEOTIDE SEQUENCE [LARGE SCALE GENOMIC DNA]</scope>
    <source>
        <strain evidence="6 7">19-DSS-EL-015</strain>
    </source>
</reference>
<proteinExistence type="inferred from homology"/>
<dbReference type="Pfam" id="PF11705">
    <property type="entry name" value="RNA_pol_3_Rpc31"/>
    <property type="match status" value="1"/>
</dbReference>
<comment type="subunit">
    <text evidence="4">Component of the RNA polymerase III (Pol III) complex.</text>
</comment>
<dbReference type="PANTHER" id="PTHR15367">
    <property type="entry name" value="DNA-DIRECTED RNA POLYMERASE III"/>
    <property type="match status" value="1"/>
</dbReference>
<comment type="caution">
    <text evidence="6">The sequence shown here is derived from an EMBL/GenBank/DDBJ whole genome shotgun (WGS) entry which is preliminary data.</text>
</comment>
<organism evidence="6 7">
    <name type="scientific">Phlyctema vagabunda</name>
    <dbReference type="NCBI Taxonomy" id="108571"/>
    <lineage>
        <taxon>Eukaryota</taxon>
        <taxon>Fungi</taxon>
        <taxon>Dikarya</taxon>
        <taxon>Ascomycota</taxon>
        <taxon>Pezizomycotina</taxon>
        <taxon>Leotiomycetes</taxon>
        <taxon>Helotiales</taxon>
        <taxon>Dermateaceae</taxon>
        <taxon>Phlyctema</taxon>
    </lineage>
</organism>
<gene>
    <name evidence="6" type="ORF">PVAG01_08565</name>
</gene>
<comment type="similarity">
    <text evidence="2 4">Belongs to the eukaryotic RPC7 RNA polymerase subunit family.</text>
</comment>
<comment type="function">
    <text evidence="4">DNA-dependent RNA polymerase catalyzes the transcription of DNA into RNA using the four ribonucleoside triphosphates as substrates. Specific peripheric component of RNA polymerase III which synthesizes small RNAs, such as 5S rRNA and tRNAs.</text>
</comment>
<evidence type="ECO:0000256" key="2">
    <source>
        <dbReference type="ARBA" id="ARBA00008352"/>
    </source>
</evidence>
<sequence length="247" mass="27529">MSRGGRGGARGGSMLKGATWEHDAGLVLPNKPSELFPPYKVPVPAPITEKEKKQIKHYTELREQIHQGPLYTQPSKRDPNAPAKTYGEDQFAERYGAKSKADVDPFVGVPTYSQKYEQKKRVIPQLSGRPFNKELFPKELWSTLEGEEGDEVRAHINRAAKKKALILSGATDAESADKASKLLEKIQKATENEDEDAEGAEEEVIEEDYDYEEDEDEMGGDYDGEQYFDGGEYDDDDGNDNGGGDDY</sequence>
<evidence type="ECO:0000313" key="6">
    <source>
        <dbReference type="EMBL" id="KAL3420066.1"/>
    </source>
</evidence>
<dbReference type="InterPro" id="IPR024661">
    <property type="entry name" value="RNA_pol_III_Rpc31"/>
</dbReference>
<name>A0ABR4PAF1_9HELO</name>
<dbReference type="EMBL" id="JBFCZG010000007">
    <property type="protein sequence ID" value="KAL3420066.1"/>
    <property type="molecule type" value="Genomic_DNA"/>
</dbReference>
<keyword evidence="7" id="KW-1185">Reference proteome</keyword>
<comment type="subcellular location">
    <subcellularLocation>
        <location evidence="1 4">Nucleus</location>
    </subcellularLocation>
</comment>
<feature type="compositionally biased region" description="Acidic residues" evidence="5">
    <location>
        <begin position="192"/>
        <end position="247"/>
    </location>
</feature>
<evidence type="ECO:0000313" key="7">
    <source>
        <dbReference type="Proteomes" id="UP001629113"/>
    </source>
</evidence>